<protein>
    <submittedName>
        <fullName evidence="1">Uncharacterized protein</fullName>
    </submittedName>
</protein>
<dbReference type="Proteomes" id="UP000309997">
    <property type="component" value="Unassembled WGS sequence"/>
</dbReference>
<gene>
    <name evidence="1" type="ORF">D5086_027059</name>
</gene>
<evidence type="ECO:0000313" key="2">
    <source>
        <dbReference type="Proteomes" id="UP000309997"/>
    </source>
</evidence>
<name>A0ACC4B3M7_POPAL</name>
<dbReference type="EMBL" id="RCHU02000014">
    <property type="protein sequence ID" value="KAL3573155.1"/>
    <property type="molecule type" value="Genomic_DNA"/>
</dbReference>
<organism evidence="1 2">
    <name type="scientific">Populus alba</name>
    <name type="common">White poplar</name>
    <dbReference type="NCBI Taxonomy" id="43335"/>
    <lineage>
        <taxon>Eukaryota</taxon>
        <taxon>Viridiplantae</taxon>
        <taxon>Streptophyta</taxon>
        <taxon>Embryophyta</taxon>
        <taxon>Tracheophyta</taxon>
        <taxon>Spermatophyta</taxon>
        <taxon>Magnoliopsida</taxon>
        <taxon>eudicotyledons</taxon>
        <taxon>Gunneridae</taxon>
        <taxon>Pentapetalae</taxon>
        <taxon>rosids</taxon>
        <taxon>fabids</taxon>
        <taxon>Malpighiales</taxon>
        <taxon>Salicaceae</taxon>
        <taxon>Saliceae</taxon>
        <taxon>Populus</taxon>
    </lineage>
</organism>
<keyword evidence="2" id="KW-1185">Reference proteome</keyword>
<comment type="caution">
    <text evidence="1">The sequence shown here is derived from an EMBL/GenBank/DDBJ whole genome shotgun (WGS) entry which is preliminary data.</text>
</comment>
<accession>A0ACC4B3M7</accession>
<sequence>MHISISLSKCAPFVHAPASHEHSLFKDNRPLICKRRVGRTFSMDIEESLVYVPPTEEVYEDVSPIKEKNSFIPLVEDTRRMAIRGDRPSISGGALDLSRITMVMEITL</sequence>
<reference evidence="1 2" key="1">
    <citation type="journal article" date="2024" name="Plant Biotechnol. J.">
        <title>Genome and CRISPR/Cas9 system of a widespread forest tree (Populus alba) in the world.</title>
        <authorList>
            <person name="Liu Y.J."/>
            <person name="Jiang P.F."/>
            <person name="Han X.M."/>
            <person name="Li X.Y."/>
            <person name="Wang H.M."/>
            <person name="Wang Y.J."/>
            <person name="Wang X.X."/>
            <person name="Zeng Q.Y."/>
        </authorList>
    </citation>
    <scope>NUCLEOTIDE SEQUENCE [LARGE SCALE GENOMIC DNA]</scope>
    <source>
        <strain evidence="2">cv. PAL-ZL1</strain>
    </source>
</reference>
<proteinExistence type="predicted"/>
<evidence type="ECO:0000313" key="1">
    <source>
        <dbReference type="EMBL" id="KAL3573155.1"/>
    </source>
</evidence>